<dbReference type="Pfam" id="PF16403">
    <property type="entry name" value="Bact_surface_Ig-like"/>
    <property type="match status" value="3"/>
</dbReference>
<sequence length="2161" mass="244150">MRGKIMKKKISKILIASMIMSNASPILNVYASEVIKEKISSIEESVINQASINQFNLNSYENFDAYNQKYKVQRNEIVSITNNGGQYSSSSIDKAIDGDLSTHWETGRQNSSDFTNEVVVEFNDLESIDRIAYATRQDGARGKGYPTEFDIYASQTGNDDDFKLVSQGTSKSTGNLMEFKFDTVQAKKIKFVFKAADREWASASEFWFYKEDKIMDKVNSIFTNEEKNKVNPEFDTIEKLDAFENEIKDHPFYEKFKEIIENAKLVLQGNNVVYKDALVSKFKDFNDESLKKYNELFKINTSSITTNGGNYAENSIERAIDGDVNTKWHSGKQNSSDFTNEVIITLDKLETLDRVVYTNLNMRGFAEAFDIYTSKTTSGDTFEKVTSGNSEVTKDSIQIKFNPTEARRVKFVFKKGYENWALASEFTFYKEDQLRDKMSRLFTDSTMSQVSEEFNTLDKIENLESEAKEHPFYNDYKEELENAKLIIENKEVQYTDAKVSDFLNPDNELLKAYDAIYKLDKSKIKSIKTNGGQYASESIDKAIDGDFNTKWHSGKQNTENFTNEVEIELEELTTLDRIVYTAPRGSNRGFAEAFDIYASRTTKGDNYQKVTSGNANITQNSVEIKFNPTEFKRIKFVFKKGYENWACASEFGLYKEDKTSDKVDKLFTNGLMNELSEEFNTEEKLASLEEEVKNHPLKSLYEGDLALAKDLIKNPNKFQAVKIYTAEQRGRYTEETYMRSINGNAYASFQSTGLYVTAGEEFEVYVEADINGVMPQLCFGQVGKGQGDWRRWVTLKPGRNIIKAPENINPSAVYIVNNANKNDQAFAPKIRLEGGTKFPTYIYGETDPREFAKEVKAYAEKVEYSDEVFANGNPEGKVYNIIELVSENCIITTTAKGAVKALDIMEKDDLTVEDTMREWEEMYDMFQRFQGFDKDATEEKHSYFPNKFIARVFLGVPLGYADHGYTGYLGSNPVERDEGFFKQIVLPITHKNNDNWAYNHEFGHIFNTKYVVDGEVTNNLYAQEYRRIKGLGGDRANWNEMMKRFKGEDFAMHYFERLGVLSQINIAYGYDAYAKMSTYVRNNTEQIKSVRGSDQQRLAVAYSLALNVNLLDFFEGWNYIEVTEEMREVVAHLPKPDKKIEYLYGAAYDYKGNGFNENLKVQVKSKINEEERTNTLSFEIDSENRDDLLGYEILKDGKVIGYTINNNFVIKDIDLSENASYDVVPYAKDLSTGKAVNIKAFSPNLDIQQESMIVNLRSDFNPADYVKGTTYKGEDISSNINIESNVNTAEKGKYQVKYTLMDNDVKVEKIMNVEVVSSYDYLSDEEWESVETQWGTPRRNTNIKGRVNGEIKTFEKGIGIHANGKVVYDLSEKDYDRFEALLGVDQTIEANNNSSISFKVIADGKTLETTKVLKYNDNMVEISVPVKGVNKLEIQVSDSGNGNTSDHGIIVNPKLSTNNVKPTIKTEDAVINVKDNFNILDGVIAKDVEDGDLTSSIKVKSSDFEANRGGIYTVVYEITDKDGNTVTKERKIYTITTAESLSDKEWKSATSGWRDVKKDLSVEGNTITLLDEEGQEVQYTKGIGTHANSEIVYDLSGKNYGMFETYVGVDREMRNSNEPSVIFEVYVDRKKVFDSGVMNVNTERKHVLIPIAGASELKLVAKDGGNGNAGDHADWADAKVYTTSDKPILIGEEVALNIGDSFDPLQGMIANDPEDGDIIKNIKVINNNVNTKRGGNYVVSYEVTDSHGNKTTLDRKVSVVNAYDYISDKEWKSANSGWRSVQKDRSVENNTITLLGEDRQEVQYNKGIGTHATSTIVYDLSEENYKFFEAYVGVDREMRNSKVSSLSFEIYADGKKVFDSGVMNSDTPRKHVLIPIVGVSELKLVAKDGGNGNGGDHADWADAKLLYADSKDFTALEKIVEEARGLDESLYTEESFNKLQVTLEKANKVLETPNPEQSLIDSTILELRKAMDNLESAIDLTEEVNMPDNELKRAIKDQLNLSSDVITRGDMTKLTSLSAVGYGIANLEGLQYAVNLESLNLDYNEIRDISQIKDLKKLNNVSIREQYLVIGSPKEVDGKYVINESFVGKDGIRLVPKEINIRRNTDGSNIEVSNVDVQGSLKDGNLEIDTKLFKEGVSGISVVYEDLDGKYVAILSTLVSR</sequence>
<evidence type="ECO:0000313" key="4">
    <source>
        <dbReference type="EMBL" id="KXA09632.1"/>
    </source>
</evidence>
<dbReference type="Pfam" id="PF08305">
    <property type="entry name" value="NPCBM"/>
    <property type="match status" value="3"/>
</dbReference>
<dbReference type="Proteomes" id="UP000070646">
    <property type="component" value="Unassembled WGS sequence"/>
</dbReference>
<feature type="domain" description="F5/8 type C" evidence="2">
    <location>
        <begin position="285"/>
        <end position="431"/>
    </location>
</feature>
<proteinExistence type="predicted"/>
<reference evidence="4 5" key="1">
    <citation type="submission" date="2016-01" db="EMBL/GenBank/DDBJ databases">
        <authorList>
            <person name="Oliw E.H."/>
        </authorList>
    </citation>
    <scope>NUCLEOTIDE SEQUENCE [LARGE SCALE GENOMIC DNA]</scope>
    <source>
        <strain evidence="4 5">MJR7757A</strain>
    </source>
</reference>
<organism evidence="4 5">
    <name type="scientific">Clostridium perfringens</name>
    <dbReference type="NCBI Taxonomy" id="1502"/>
    <lineage>
        <taxon>Bacteria</taxon>
        <taxon>Bacillati</taxon>
        <taxon>Bacillota</taxon>
        <taxon>Clostridia</taxon>
        <taxon>Eubacteriales</taxon>
        <taxon>Clostridiaceae</taxon>
        <taxon>Clostridium</taxon>
    </lineage>
</organism>
<feature type="domain" description="Peptidase M60" evidence="3">
    <location>
        <begin position="747"/>
        <end position="1069"/>
    </location>
</feature>
<dbReference type="InterPro" id="IPR032675">
    <property type="entry name" value="LRR_dom_sf"/>
</dbReference>
<comment type="caution">
    <text evidence="4">The sequence shown here is derived from an EMBL/GenBank/DDBJ whole genome shotgun (WGS) entry which is preliminary data.</text>
</comment>
<dbReference type="Gene3D" id="3.40.390.80">
    <property type="entry name" value="Peptidase M60, enhancin-like domain 2"/>
    <property type="match status" value="1"/>
</dbReference>
<keyword evidence="1" id="KW-0326">Glycosidase</keyword>
<protein>
    <submittedName>
        <fullName evidence="4">NPCBM/NEW2 domain protein</fullName>
    </submittedName>
</protein>
<gene>
    <name evidence="4" type="ORF">HMPREF3222_02270</name>
</gene>
<dbReference type="InterPro" id="IPR001611">
    <property type="entry name" value="Leu-rich_rpt"/>
</dbReference>
<dbReference type="Pfam" id="PF00754">
    <property type="entry name" value="F5_F8_type_C"/>
    <property type="match status" value="3"/>
</dbReference>
<dbReference type="InterPro" id="IPR008979">
    <property type="entry name" value="Galactose-bd-like_sf"/>
</dbReference>
<dbReference type="Gene3D" id="2.60.40.10">
    <property type="entry name" value="Immunoglobulins"/>
    <property type="match status" value="3"/>
</dbReference>
<evidence type="ECO:0000259" key="2">
    <source>
        <dbReference type="PROSITE" id="PS50022"/>
    </source>
</evidence>
<dbReference type="PROSITE" id="PS51723">
    <property type="entry name" value="PEPTIDASE_M60"/>
    <property type="match status" value="1"/>
</dbReference>
<dbReference type="InterPro" id="IPR013222">
    <property type="entry name" value="Glyco_hyd_98_carb-bd"/>
</dbReference>
<feature type="domain" description="F5/8 type C" evidence="2">
    <location>
        <begin position="65"/>
        <end position="211"/>
    </location>
</feature>
<dbReference type="SUPFAM" id="SSF52075">
    <property type="entry name" value="Outer arm dynein light chain 1"/>
    <property type="match status" value="1"/>
</dbReference>
<dbReference type="InterPro" id="IPR031161">
    <property type="entry name" value="Peptidase_M60_dom"/>
</dbReference>
<keyword evidence="1" id="KW-0378">Hydrolase</keyword>
<dbReference type="Gene3D" id="1.10.390.30">
    <property type="entry name" value="Peptidase M60, enhancin-like domain 3"/>
    <property type="match status" value="1"/>
</dbReference>
<dbReference type="InterPro" id="IPR038637">
    <property type="entry name" value="NPCBM_sf"/>
</dbReference>
<evidence type="ECO:0000259" key="3">
    <source>
        <dbReference type="PROSITE" id="PS51723"/>
    </source>
</evidence>
<dbReference type="InterPro" id="IPR042279">
    <property type="entry name" value="Pep_M60_3"/>
</dbReference>
<dbReference type="SMART" id="SM00776">
    <property type="entry name" value="NPCBM"/>
    <property type="match status" value="3"/>
</dbReference>
<accession>A0A133N002</accession>
<dbReference type="EMBL" id="LRPU01000119">
    <property type="protein sequence ID" value="KXA09632.1"/>
    <property type="molecule type" value="Genomic_DNA"/>
</dbReference>
<dbReference type="Gene3D" id="2.60.120.1250">
    <property type="entry name" value="Peptidase M60, enhancin-like domain 1"/>
    <property type="match status" value="1"/>
</dbReference>
<evidence type="ECO:0000313" key="5">
    <source>
        <dbReference type="Proteomes" id="UP000070646"/>
    </source>
</evidence>
<evidence type="ECO:0000256" key="1">
    <source>
        <dbReference type="ARBA" id="ARBA00023295"/>
    </source>
</evidence>
<dbReference type="Gene3D" id="2.60.120.260">
    <property type="entry name" value="Galactose-binding domain-like"/>
    <property type="match status" value="3"/>
</dbReference>
<dbReference type="InterPro" id="IPR013783">
    <property type="entry name" value="Ig-like_fold"/>
</dbReference>
<dbReference type="SUPFAM" id="SSF49785">
    <property type="entry name" value="Galactose-binding domain-like"/>
    <property type="match status" value="6"/>
</dbReference>
<dbReference type="PATRIC" id="fig|1502.174.peg.2285"/>
<dbReference type="GO" id="GO:0016798">
    <property type="term" value="F:hydrolase activity, acting on glycosyl bonds"/>
    <property type="evidence" value="ECO:0007669"/>
    <property type="project" value="UniProtKB-KW"/>
</dbReference>
<dbReference type="Gene3D" id="2.60.120.1060">
    <property type="entry name" value="NPCBM/NEW2 domain"/>
    <property type="match status" value="3"/>
</dbReference>
<dbReference type="InterPro" id="IPR000421">
    <property type="entry name" value="FA58C"/>
</dbReference>
<name>A0A133N002_CLOPF</name>
<dbReference type="Gene3D" id="3.80.10.10">
    <property type="entry name" value="Ribonuclease Inhibitor"/>
    <property type="match status" value="1"/>
</dbReference>
<dbReference type="InterPro" id="IPR032179">
    <property type="entry name" value="Cry22Aa_Ig-like"/>
</dbReference>
<dbReference type="Gene3D" id="1.20.1270.90">
    <property type="entry name" value="AF1782-like"/>
    <property type="match status" value="1"/>
</dbReference>
<dbReference type="Pfam" id="PF13402">
    <property type="entry name" value="Peptidase_M60"/>
    <property type="match status" value="1"/>
</dbReference>
<dbReference type="SMART" id="SM01276">
    <property type="entry name" value="M60-like"/>
    <property type="match status" value="1"/>
</dbReference>
<dbReference type="PROSITE" id="PS50022">
    <property type="entry name" value="FA58C_3"/>
    <property type="match status" value="2"/>
</dbReference>
<dbReference type="PROSITE" id="PS51450">
    <property type="entry name" value="LRR"/>
    <property type="match status" value="1"/>
</dbReference>